<evidence type="ECO:0000313" key="3">
    <source>
        <dbReference type="EMBL" id="KAF1995985.1"/>
    </source>
</evidence>
<accession>A0A6A5WA38</accession>
<keyword evidence="1" id="KW-0812">Transmembrane</keyword>
<organism evidence="3 4">
    <name type="scientific">Amniculicola lignicola CBS 123094</name>
    <dbReference type="NCBI Taxonomy" id="1392246"/>
    <lineage>
        <taxon>Eukaryota</taxon>
        <taxon>Fungi</taxon>
        <taxon>Dikarya</taxon>
        <taxon>Ascomycota</taxon>
        <taxon>Pezizomycotina</taxon>
        <taxon>Dothideomycetes</taxon>
        <taxon>Pleosporomycetidae</taxon>
        <taxon>Pleosporales</taxon>
        <taxon>Amniculicolaceae</taxon>
        <taxon>Amniculicola</taxon>
    </lineage>
</organism>
<feature type="signal peptide" evidence="2">
    <location>
        <begin position="1"/>
        <end position="19"/>
    </location>
</feature>
<feature type="transmembrane region" description="Helical" evidence="1">
    <location>
        <begin position="203"/>
        <end position="227"/>
    </location>
</feature>
<sequence length="248" mass="28484">MYLYSSLLLLPAVLQLAEAWRPKDAKCKDSDLCLTSFKWCENKKKDAACYYPKDVFENKDYSSQGPRPALIWDREYDITWNAKDDNDRVTIRWTFVDNNDANIDGIPYEWETNVTNTEKYTFKPSQDKFPNPASNITKVQALGLGVGLNKISIHQFKSDNPSSDDKRKDESDTFYLLPSESGDFLAHVKEATEDHWRILLIRWTIVGVVGGGIVASFVVAVCCMFWARFVYRRHGEKGLQGKKWFTGV</sequence>
<name>A0A6A5WA38_9PLEO</name>
<dbReference type="EMBL" id="ML977631">
    <property type="protein sequence ID" value="KAF1995985.1"/>
    <property type="molecule type" value="Genomic_DNA"/>
</dbReference>
<keyword evidence="1" id="KW-1133">Transmembrane helix</keyword>
<dbReference type="OrthoDB" id="3931847at2759"/>
<evidence type="ECO:0000313" key="4">
    <source>
        <dbReference type="Proteomes" id="UP000799779"/>
    </source>
</evidence>
<reference evidence="3" key="1">
    <citation type="journal article" date="2020" name="Stud. Mycol.">
        <title>101 Dothideomycetes genomes: a test case for predicting lifestyles and emergence of pathogens.</title>
        <authorList>
            <person name="Haridas S."/>
            <person name="Albert R."/>
            <person name="Binder M."/>
            <person name="Bloem J."/>
            <person name="Labutti K."/>
            <person name="Salamov A."/>
            <person name="Andreopoulos B."/>
            <person name="Baker S."/>
            <person name="Barry K."/>
            <person name="Bills G."/>
            <person name="Bluhm B."/>
            <person name="Cannon C."/>
            <person name="Castanera R."/>
            <person name="Culley D."/>
            <person name="Daum C."/>
            <person name="Ezra D."/>
            <person name="Gonzalez J."/>
            <person name="Henrissat B."/>
            <person name="Kuo A."/>
            <person name="Liang C."/>
            <person name="Lipzen A."/>
            <person name="Lutzoni F."/>
            <person name="Magnuson J."/>
            <person name="Mondo S."/>
            <person name="Nolan M."/>
            <person name="Ohm R."/>
            <person name="Pangilinan J."/>
            <person name="Park H.-J."/>
            <person name="Ramirez L."/>
            <person name="Alfaro M."/>
            <person name="Sun H."/>
            <person name="Tritt A."/>
            <person name="Yoshinaga Y."/>
            <person name="Zwiers L.-H."/>
            <person name="Turgeon B."/>
            <person name="Goodwin S."/>
            <person name="Spatafora J."/>
            <person name="Crous P."/>
            <person name="Grigoriev I."/>
        </authorList>
    </citation>
    <scope>NUCLEOTIDE SEQUENCE</scope>
    <source>
        <strain evidence="3">CBS 123094</strain>
    </source>
</reference>
<evidence type="ECO:0000256" key="2">
    <source>
        <dbReference type="SAM" id="SignalP"/>
    </source>
</evidence>
<keyword evidence="4" id="KW-1185">Reference proteome</keyword>
<proteinExistence type="predicted"/>
<feature type="chain" id="PRO_5025626688" evidence="2">
    <location>
        <begin position="20"/>
        <end position="248"/>
    </location>
</feature>
<keyword evidence="2" id="KW-0732">Signal</keyword>
<keyword evidence="1" id="KW-0472">Membrane</keyword>
<evidence type="ECO:0000256" key="1">
    <source>
        <dbReference type="SAM" id="Phobius"/>
    </source>
</evidence>
<dbReference type="AlphaFoldDB" id="A0A6A5WA38"/>
<gene>
    <name evidence="3" type="ORF">P154DRAFT_609693</name>
</gene>
<dbReference type="Proteomes" id="UP000799779">
    <property type="component" value="Unassembled WGS sequence"/>
</dbReference>
<protein>
    <submittedName>
        <fullName evidence="3">Uncharacterized protein</fullName>
    </submittedName>
</protein>